<feature type="domain" description="Myb-like" evidence="4">
    <location>
        <begin position="920"/>
        <end position="972"/>
    </location>
</feature>
<feature type="compositionally biased region" description="Basic and acidic residues" evidence="3">
    <location>
        <begin position="191"/>
        <end position="204"/>
    </location>
</feature>
<feature type="compositionally biased region" description="Low complexity" evidence="3">
    <location>
        <begin position="1570"/>
        <end position="1579"/>
    </location>
</feature>
<evidence type="ECO:0000259" key="4">
    <source>
        <dbReference type="PROSITE" id="PS50090"/>
    </source>
</evidence>
<organism evidence="6 7">
    <name type="scientific">Artemisia annua</name>
    <name type="common">Sweet wormwood</name>
    <dbReference type="NCBI Taxonomy" id="35608"/>
    <lineage>
        <taxon>Eukaryota</taxon>
        <taxon>Viridiplantae</taxon>
        <taxon>Streptophyta</taxon>
        <taxon>Embryophyta</taxon>
        <taxon>Tracheophyta</taxon>
        <taxon>Spermatophyta</taxon>
        <taxon>Magnoliopsida</taxon>
        <taxon>eudicotyledons</taxon>
        <taxon>Gunneridae</taxon>
        <taxon>Pentapetalae</taxon>
        <taxon>asterids</taxon>
        <taxon>campanulids</taxon>
        <taxon>Asterales</taxon>
        <taxon>Asteraceae</taxon>
        <taxon>Asteroideae</taxon>
        <taxon>Anthemideae</taxon>
        <taxon>Artemisiinae</taxon>
        <taxon>Artemisia</taxon>
    </lineage>
</organism>
<dbReference type="Pfam" id="PF13921">
    <property type="entry name" value="Myb_DNA-bind_6"/>
    <property type="match status" value="1"/>
</dbReference>
<feature type="compositionally biased region" description="Low complexity" evidence="3">
    <location>
        <begin position="1284"/>
        <end position="1295"/>
    </location>
</feature>
<comment type="caution">
    <text evidence="6">The sequence shown here is derived from an EMBL/GenBank/DDBJ whole genome shotgun (WGS) entry which is preliminary data.</text>
</comment>
<evidence type="ECO:0000256" key="2">
    <source>
        <dbReference type="ARBA" id="ARBA00022853"/>
    </source>
</evidence>
<dbReference type="InterPro" id="IPR009057">
    <property type="entry name" value="Homeodomain-like_sf"/>
</dbReference>
<feature type="compositionally biased region" description="Basic and acidic residues" evidence="3">
    <location>
        <begin position="1271"/>
        <end position="1283"/>
    </location>
</feature>
<feature type="region of interest" description="Disordered" evidence="3">
    <location>
        <begin position="1114"/>
        <end position="1161"/>
    </location>
</feature>
<evidence type="ECO:0000313" key="7">
    <source>
        <dbReference type="Proteomes" id="UP000245207"/>
    </source>
</evidence>
<dbReference type="CDD" id="cd00167">
    <property type="entry name" value="SANT"/>
    <property type="match status" value="1"/>
</dbReference>
<dbReference type="InterPro" id="IPR044798">
    <property type="entry name" value="EAF1A/B"/>
</dbReference>
<feature type="region of interest" description="Disordered" evidence="3">
    <location>
        <begin position="1173"/>
        <end position="1197"/>
    </location>
</feature>
<feature type="compositionally biased region" description="Low complexity" evidence="3">
    <location>
        <begin position="1543"/>
        <end position="1554"/>
    </location>
</feature>
<accession>A0A2U1MP98</accession>
<reference evidence="6 7" key="1">
    <citation type="journal article" date="2018" name="Mol. Plant">
        <title>The genome of Artemisia annua provides insight into the evolution of Asteraceae family and artemisinin biosynthesis.</title>
        <authorList>
            <person name="Shen Q."/>
            <person name="Zhang L."/>
            <person name="Liao Z."/>
            <person name="Wang S."/>
            <person name="Yan T."/>
            <person name="Shi P."/>
            <person name="Liu M."/>
            <person name="Fu X."/>
            <person name="Pan Q."/>
            <person name="Wang Y."/>
            <person name="Lv Z."/>
            <person name="Lu X."/>
            <person name="Zhang F."/>
            <person name="Jiang W."/>
            <person name="Ma Y."/>
            <person name="Chen M."/>
            <person name="Hao X."/>
            <person name="Li L."/>
            <person name="Tang Y."/>
            <person name="Lv G."/>
            <person name="Zhou Y."/>
            <person name="Sun X."/>
            <person name="Brodelius P.E."/>
            <person name="Rose J.K.C."/>
            <person name="Tang K."/>
        </authorList>
    </citation>
    <scope>NUCLEOTIDE SEQUENCE [LARGE SCALE GENOMIC DNA]</scope>
    <source>
        <strain evidence="7">cv. Huhao1</strain>
        <tissue evidence="6">Leaf</tissue>
    </source>
</reference>
<feature type="region of interest" description="Disordered" evidence="3">
    <location>
        <begin position="1623"/>
        <end position="1681"/>
    </location>
</feature>
<evidence type="ECO:0000313" key="6">
    <source>
        <dbReference type="EMBL" id="PWA63091.1"/>
    </source>
</evidence>
<feature type="compositionally biased region" description="Polar residues" evidence="3">
    <location>
        <begin position="252"/>
        <end position="262"/>
    </location>
</feature>
<feature type="region of interest" description="Disordered" evidence="3">
    <location>
        <begin position="824"/>
        <end position="922"/>
    </location>
</feature>
<feature type="region of interest" description="Disordered" evidence="3">
    <location>
        <begin position="165"/>
        <end position="207"/>
    </location>
</feature>
<feature type="domain" description="HSA" evidence="5">
    <location>
        <begin position="487"/>
        <end position="560"/>
    </location>
</feature>
<dbReference type="OrthoDB" id="372624at2759"/>
<feature type="compositionally biased region" description="Low complexity" evidence="3">
    <location>
        <begin position="1116"/>
        <end position="1145"/>
    </location>
</feature>
<feature type="compositionally biased region" description="Polar residues" evidence="3">
    <location>
        <begin position="1529"/>
        <end position="1542"/>
    </location>
</feature>
<feature type="region of interest" description="Disordered" evidence="3">
    <location>
        <begin position="1369"/>
        <end position="1579"/>
    </location>
</feature>
<dbReference type="STRING" id="35608.A0A2U1MP98"/>
<dbReference type="PROSITE" id="PS50090">
    <property type="entry name" value="MYB_LIKE"/>
    <property type="match status" value="1"/>
</dbReference>
<dbReference type="PANTHER" id="PTHR46774:SF10">
    <property type="entry name" value="HOMEODOMAIN-LIKE, HELICASE_SANT-ASSOCIATED DOMAIN, MYB-LIKE DOMAIN PROTEIN-RELATED"/>
    <property type="match status" value="1"/>
</dbReference>
<keyword evidence="2" id="KW-0156">Chromatin regulator</keyword>
<dbReference type="EMBL" id="PKPP01004717">
    <property type="protein sequence ID" value="PWA63091.1"/>
    <property type="molecule type" value="Genomic_DNA"/>
</dbReference>
<feature type="compositionally biased region" description="Polar residues" evidence="3">
    <location>
        <begin position="1310"/>
        <end position="1322"/>
    </location>
</feature>
<feature type="compositionally biased region" description="Low complexity" evidence="3">
    <location>
        <begin position="1373"/>
        <end position="1417"/>
    </location>
</feature>
<feature type="compositionally biased region" description="Polar residues" evidence="3">
    <location>
        <begin position="911"/>
        <end position="921"/>
    </location>
</feature>
<dbReference type="SUPFAM" id="SSF46689">
    <property type="entry name" value="Homeodomain-like"/>
    <property type="match status" value="1"/>
</dbReference>
<name>A0A2U1MP98_ARTAN</name>
<proteinExistence type="inferred from homology"/>
<dbReference type="SMART" id="SM00717">
    <property type="entry name" value="SANT"/>
    <property type="match status" value="1"/>
</dbReference>
<feature type="region of interest" description="Disordered" evidence="3">
    <location>
        <begin position="1268"/>
        <end position="1338"/>
    </location>
</feature>
<feature type="compositionally biased region" description="Low complexity" evidence="3">
    <location>
        <begin position="977"/>
        <end position="989"/>
    </location>
</feature>
<dbReference type="SMART" id="SM00573">
    <property type="entry name" value="HSA"/>
    <property type="match status" value="1"/>
</dbReference>
<gene>
    <name evidence="6" type="ORF">CTI12_AA355640</name>
</gene>
<evidence type="ECO:0000256" key="1">
    <source>
        <dbReference type="ARBA" id="ARBA00008913"/>
    </source>
</evidence>
<feature type="region of interest" description="Disordered" evidence="3">
    <location>
        <begin position="765"/>
        <end position="808"/>
    </location>
</feature>
<feature type="compositionally biased region" description="Basic residues" evidence="3">
    <location>
        <begin position="181"/>
        <end position="190"/>
    </location>
</feature>
<dbReference type="Pfam" id="PF07529">
    <property type="entry name" value="HSA"/>
    <property type="match status" value="1"/>
</dbReference>
<dbReference type="PANTHER" id="PTHR46774">
    <property type="entry name" value="CHROMATIN MODIFICATION-RELATED PROTEIN EAF1 A-RELATED"/>
    <property type="match status" value="1"/>
</dbReference>
<feature type="compositionally biased region" description="Polar residues" evidence="3">
    <location>
        <begin position="1173"/>
        <end position="1185"/>
    </location>
</feature>
<dbReference type="Proteomes" id="UP000245207">
    <property type="component" value="Unassembled WGS sequence"/>
</dbReference>
<feature type="compositionally biased region" description="Polar residues" evidence="3">
    <location>
        <begin position="772"/>
        <end position="792"/>
    </location>
</feature>
<feature type="region of interest" description="Disordered" evidence="3">
    <location>
        <begin position="318"/>
        <end position="363"/>
    </location>
</feature>
<feature type="compositionally biased region" description="Basic residues" evidence="3">
    <location>
        <begin position="833"/>
        <end position="842"/>
    </location>
</feature>
<feature type="compositionally biased region" description="Polar residues" evidence="3">
    <location>
        <begin position="1443"/>
        <end position="1459"/>
    </location>
</feature>
<comment type="similarity">
    <text evidence="1">Belongs to the EAF1 family.</text>
</comment>
<feature type="compositionally biased region" description="Polar residues" evidence="3">
    <location>
        <begin position="1656"/>
        <end position="1665"/>
    </location>
</feature>
<dbReference type="PROSITE" id="PS51204">
    <property type="entry name" value="HSA"/>
    <property type="match status" value="1"/>
</dbReference>
<dbReference type="GO" id="GO:0035267">
    <property type="term" value="C:NuA4 histone acetyltransferase complex"/>
    <property type="evidence" value="ECO:0007669"/>
    <property type="project" value="InterPro"/>
</dbReference>
<feature type="region of interest" description="Disordered" evidence="3">
    <location>
        <begin position="973"/>
        <end position="1001"/>
    </location>
</feature>
<evidence type="ECO:0000256" key="3">
    <source>
        <dbReference type="SAM" id="MobiDB-lite"/>
    </source>
</evidence>
<evidence type="ECO:0000259" key="5">
    <source>
        <dbReference type="PROSITE" id="PS51204"/>
    </source>
</evidence>
<dbReference type="GO" id="GO:0006325">
    <property type="term" value="P:chromatin organization"/>
    <property type="evidence" value="ECO:0007669"/>
    <property type="project" value="UniProtKB-KW"/>
</dbReference>
<dbReference type="InterPro" id="IPR001005">
    <property type="entry name" value="SANT/Myb"/>
</dbReference>
<keyword evidence="7" id="KW-1185">Reference proteome</keyword>
<dbReference type="Gene3D" id="1.10.10.60">
    <property type="entry name" value="Homeodomain-like"/>
    <property type="match status" value="1"/>
</dbReference>
<feature type="region of interest" description="Disordered" evidence="3">
    <location>
        <begin position="243"/>
        <end position="262"/>
    </location>
</feature>
<feature type="compositionally biased region" description="Basic and acidic residues" evidence="3">
    <location>
        <begin position="860"/>
        <end position="873"/>
    </location>
</feature>
<protein>
    <submittedName>
        <fullName evidence="6">HAS subgroup</fullName>
    </submittedName>
</protein>
<feature type="compositionally biased region" description="Polar residues" evidence="3">
    <location>
        <begin position="847"/>
        <end position="859"/>
    </location>
</feature>
<feature type="compositionally biased region" description="Polar residues" evidence="3">
    <location>
        <begin position="1481"/>
        <end position="1521"/>
    </location>
</feature>
<feature type="region of interest" description="Disordered" evidence="3">
    <location>
        <begin position="108"/>
        <end position="133"/>
    </location>
</feature>
<feature type="compositionally biased region" description="Polar residues" evidence="3">
    <location>
        <begin position="874"/>
        <end position="892"/>
    </location>
</feature>
<dbReference type="InterPro" id="IPR014012">
    <property type="entry name" value="HSA_dom"/>
</dbReference>
<sequence length="1681" mass="182817">MHECTSGSLLVVNAGVDSMGGVTDGGVEISSAPSLQKSSDLEKTQAELRETFSAAERFRRELEFLQKGGDPLDLTGNAASLSLQSTSLTGQDPEQFVTSEVKGSFAITASPHGDSVESSGRLGGPSVGEPNSADNLMLFDDENKFHPRTKNTTPSEHYSKLDVGRHAKDSGESVALELPKKSYKRRVRSRPNRDGGRSTFRDTKGLLNDADNQEKFLLNSSKPKSLDVTLGLKDLASNSRLDIKQNGKKTQKSTLEPSYGTTTEIVSQHSEENLFDQPLTSETKETPIALCSVDPGSVGRVEQETLSGSEHPFAVDMQTVGNSGEPLLTKGLDSKSSCSQTKHSSEGNTENELPGNLQKVDSSGPMELSLAFKEAPSTEGNNLNTVNDDKILNIGNDSSISCPSSHTNNGSTLKEDEGLIGSESALQQESKKPALSTGCTSFREPTLSQNACSQNDLKLATKEHEDSILEEARIIEDKRKRIARLPVGIFLSESRHRSHWHFVLEEMTWLANDFAQERLWKATAAAQISRTAAFSSRVRLQLQKSLRKHKEIARTLADAVMEFWHTLQIKCQGLELEAPKKDSMCGLRQYGMRFMEYNSSNAQYSSTQAPMTPDRISDLGSIDISWEDNLTEENLFYTVPPGAVEAYRKSIESHLLQCERTDSSMQEEVDASGYDAVADDMLEENEGETSTYYLPGAFEGGRSSVTVQKKRKLVKAYDARSYEMADVPVAQSFERDIGGIQTSVLIGKRPASSINVSIPTKRVRTATRPRFTGTSGVIQAQNRADASSGDTNSFHDDHSSLHGPSQMPYNMEAESVRDYEKQLPFDSTEVSNRPRKKKKTKHPGSTFEHQWQLDSNFQNDQKDHSKRRLDTRQFDSNGNSVASQMSNMSNPNKFMKLLARDRGRKAKSHKTPSGQQGSGSPWTLFEDQALVVLVHDLGANWELISDAINSTLQLKCISRNSKECKERHNILMDRNTGDGADSAEDSGSSQPYPSTLPGIPEGSARQLFQRLQGPMEEESLKTHFENIIMIWQKQRYRRKQKDNQDPKQLQQPHGSHALALSQVFPNNLNGGPVLTPLDLYDANSTGPDFVPVGYQAPHTAGGLPIGNQGTVAPMVPGSTSGSSLPGSSPMAVGSHLASASAPHSPSVRDGRYGIPRAGPLSIDEQQRMQQYNQMSARNMQQSSLPPGSHSGTDRGVRVLPGGNGMGGINGMNRNMAMARPGFQGLPSPSTVNSGVAMPTPANMHAGAGPGQGNAMRPREALRMMRPNQNTDHQRQAMAPDRHLQQVSQGGSAQGVPPFTSAMVSFPNPMSPQQSPHMPNSNSRPHHLQGPPNLAANSQHPALGMRFMKERQLHQQRLLQQQFAASNAIMPHGQPQQSPLPVSSPQSSTQIQSQSSSPVSLSPIGTSSLNPMPQHPQKQPVPPPQGLVRNPQTGGNHTMKPQRRQLQVQPPGKQHSQQQAKVIKGNGFSDGHSVAEKGEQQVGHQMLQSGQGNLNPGPSGLSPATQAASKQPMSRSLNQSLQKRFPGQQKRPSLSDTTINNHAPSVVPSSGTPPVMAASNHRQPQPRLKLASQTQTAAAQRAVQNLKANSSDLPTGKLQAREVAQISEPYFDSCGLVLDNATQFGKVPTGMSPPRSNSEDTDSEHSESAVNYGVVRKQSSPDTLPNSLGRDAGVQWQQQPSS</sequence>